<dbReference type="Proteomes" id="UP000254116">
    <property type="component" value="Unassembled WGS sequence"/>
</dbReference>
<dbReference type="AlphaFoldDB" id="A0A380EFS5"/>
<organism evidence="1 2">
    <name type="scientific">Staphylococcus aureus</name>
    <dbReference type="NCBI Taxonomy" id="1280"/>
    <lineage>
        <taxon>Bacteria</taxon>
        <taxon>Bacillati</taxon>
        <taxon>Bacillota</taxon>
        <taxon>Bacilli</taxon>
        <taxon>Bacillales</taxon>
        <taxon>Staphylococcaceae</taxon>
        <taxon>Staphylococcus</taxon>
    </lineage>
</organism>
<sequence>MDLFLKKNIKLTKDIYGTSVKSNYILKYVFANGIAREIIYALLEEMDLRKPF</sequence>
<evidence type="ECO:0000313" key="2">
    <source>
        <dbReference type="Proteomes" id="UP000254116"/>
    </source>
</evidence>
<accession>A0A380EFS5</accession>
<gene>
    <name evidence="1" type="ORF">NCTC10702_00724</name>
</gene>
<protein>
    <submittedName>
        <fullName evidence="1">Uncharacterized protein</fullName>
    </submittedName>
</protein>
<dbReference type="EMBL" id="UHBY01000003">
    <property type="protein sequence ID" value="SUL32278.1"/>
    <property type="molecule type" value="Genomic_DNA"/>
</dbReference>
<reference evidence="1 2" key="1">
    <citation type="submission" date="2018-06" db="EMBL/GenBank/DDBJ databases">
        <authorList>
            <consortium name="Pathogen Informatics"/>
            <person name="Doyle S."/>
        </authorList>
    </citation>
    <scope>NUCLEOTIDE SEQUENCE [LARGE SCALE GENOMIC DNA]</scope>
    <source>
        <strain evidence="1 2">NCTC10702</strain>
    </source>
</reference>
<evidence type="ECO:0000313" key="1">
    <source>
        <dbReference type="EMBL" id="SUL32278.1"/>
    </source>
</evidence>
<name>A0A380EFS5_STAAU</name>
<proteinExistence type="predicted"/>